<dbReference type="RefSeq" id="WP_158337734.1">
    <property type="nucleotide sequence ID" value="NZ_CP034858.1"/>
</dbReference>
<evidence type="ECO:0000256" key="8">
    <source>
        <dbReference type="SAM" id="Phobius"/>
    </source>
</evidence>
<dbReference type="CDD" id="cd17324">
    <property type="entry name" value="MFS_NepI_like"/>
    <property type="match status" value="1"/>
</dbReference>
<sequence>MDIYTYKRHFLFKKCFLYFWKTKNAIKKKNTKKFNQIVLSLFLGGFSSFSILYCVQSILPVFSKQFSLTATESSLSLSAATATMAIGTLFIGPLSDRIGRKSIMSSSLFIAAILTIICSTTNNWIIIVLLRSLTGLALSGVVAVAMTYIIEEVHPESVSFCMGLYISGNTIGGCSGRLLSSFLAEYFSWNIALITIGFFSLISSCLFLYFLPSSKNFHPISIDLHKFLKNFYLHLKNPTLFILFAIGFVLMGSFITVFNYIGYRLMLSPFFLSSSTTGFLSIIYLTGVYSSPKAGILINQYHRSSILRIALFLMILGLLITQCNQIFMIVLGLVVFSGGFFASHSIASTWISSFAKIAKVQATSLYLFFYYLGSSIFGTFGGFFWFYSKWTGISSFIIIILIFGIFLSLKLEK</sequence>
<dbReference type="InterPro" id="IPR020846">
    <property type="entry name" value="MFS_dom"/>
</dbReference>
<dbReference type="GO" id="GO:0022857">
    <property type="term" value="F:transmembrane transporter activity"/>
    <property type="evidence" value="ECO:0007669"/>
    <property type="project" value="InterPro"/>
</dbReference>
<dbReference type="InterPro" id="IPR036259">
    <property type="entry name" value="MFS_trans_sf"/>
</dbReference>
<dbReference type="AlphaFoldDB" id="A0A4D6YGY6"/>
<dbReference type="PROSITE" id="PS50850">
    <property type="entry name" value="MFS"/>
    <property type="match status" value="1"/>
</dbReference>
<feature type="transmembrane region" description="Helical" evidence="8">
    <location>
        <begin position="162"/>
        <end position="180"/>
    </location>
</feature>
<evidence type="ECO:0000259" key="9">
    <source>
        <dbReference type="PROSITE" id="PS50850"/>
    </source>
</evidence>
<dbReference type="Proteomes" id="UP000298688">
    <property type="component" value="Chromosome"/>
</dbReference>
<accession>A0A4D6YGY6</accession>
<feature type="transmembrane region" description="Helical" evidence="8">
    <location>
        <begin position="186"/>
        <end position="211"/>
    </location>
</feature>
<dbReference type="GO" id="GO:0005886">
    <property type="term" value="C:plasma membrane"/>
    <property type="evidence" value="ECO:0007669"/>
    <property type="project" value="UniProtKB-SubCell"/>
</dbReference>
<feature type="domain" description="Major facilitator superfamily (MFS) profile" evidence="9">
    <location>
        <begin position="33"/>
        <end position="412"/>
    </location>
</feature>
<protein>
    <submittedName>
        <fullName evidence="10">MFS transporter</fullName>
    </submittedName>
</protein>
<evidence type="ECO:0000313" key="11">
    <source>
        <dbReference type="Proteomes" id="UP000298688"/>
    </source>
</evidence>
<evidence type="ECO:0000256" key="3">
    <source>
        <dbReference type="ARBA" id="ARBA00022448"/>
    </source>
</evidence>
<dbReference type="Gene3D" id="1.20.1250.20">
    <property type="entry name" value="MFS general substrate transporter like domains"/>
    <property type="match status" value="1"/>
</dbReference>
<evidence type="ECO:0000256" key="4">
    <source>
        <dbReference type="ARBA" id="ARBA00022475"/>
    </source>
</evidence>
<dbReference type="SUPFAM" id="SSF103473">
    <property type="entry name" value="MFS general substrate transporter"/>
    <property type="match status" value="1"/>
</dbReference>
<feature type="transmembrane region" description="Helical" evidence="8">
    <location>
        <begin position="133"/>
        <end position="150"/>
    </location>
</feature>
<feature type="transmembrane region" description="Helical" evidence="8">
    <location>
        <begin position="301"/>
        <end position="320"/>
    </location>
</feature>
<proteinExistence type="inferred from homology"/>
<keyword evidence="3" id="KW-0813">Transport</keyword>
<gene>
    <name evidence="10" type="ORF">D9V76_03025</name>
</gene>
<feature type="transmembrane region" description="Helical" evidence="8">
    <location>
        <begin position="239"/>
        <end position="261"/>
    </location>
</feature>
<feature type="transmembrane region" description="Helical" evidence="8">
    <location>
        <begin position="74"/>
        <end position="95"/>
    </location>
</feature>
<organism evidence="10 11">
    <name type="scientific">Buchnera aphidicola subsp. Rhopalosiphum padi</name>
    <dbReference type="NCBI Taxonomy" id="98793"/>
    <lineage>
        <taxon>Bacteria</taxon>
        <taxon>Pseudomonadati</taxon>
        <taxon>Pseudomonadota</taxon>
        <taxon>Gammaproteobacteria</taxon>
        <taxon>Enterobacterales</taxon>
        <taxon>Erwiniaceae</taxon>
        <taxon>Buchnera</taxon>
    </lineage>
</organism>
<keyword evidence="4" id="KW-1003">Cell membrane</keyword>
<reference evidence="10 11" key="1">
    <citation type="submission" date="2018-12" db="EMBL/GenBank/DDBJ databases">
        <authorList>
            <person name="Chong R.A."/>
        </authorList>
    </citation>
    <scope>NUCLEOTIDE SEQUENCE [LARGE SCALE GENOMIC DNA]</scope>
    <source>
        <strain evidence="10 11">Rpa</strain>
    </source>
</reference>
<dbReference type="PANTHER" id="PTHR43271">
    <property type="entry name" value="BLL2771 PROTEIN"/>
    <property type="match status" value="1"/>
</dbReference>
<dbReference type="InterPro" id="IPR005829">
    <property type="entry name" value="Sugar_transporter_CS"/>
</dbReference>
<comment type="subcellular location">
    <subcellularLocation>
        <location evidence="1">Cell membrane</location>
        <topology evidence="1">Multi-pass membrane protein</topology>
    </subcellularLocation>
</comment>
<feature type="transmembrane region" description="Helical" evidence="8">
    <location>
        <begin position="326"/>
        <end position="347"/>
    </location>
</feature>
<evidence type="ECO:0000256" key="7">
    <source>
        <dbReference type="ARBA" id="ARBA00023136"/>
    </source>
</evidence>
<feature type="transmembrane region" description="Helical" evidence="8">
    <location>
        <begin position="37"/>
        <end position="62"/>
    </location>
</feature>
<dbReference type="PROSITE" id="PS00216">
    <property type="entry name" value="SUGAR_TRANSPORT_1"/>
    <property type="match status" value="1"/>
</dbReference>
<name>A0A4D6YGY6_BUCRP</name>
<feature type="transmembrane region" description="Helical" evidence="8">
    <location>
        <begin position="267"/>
        <end position="289"/>
    </location>
</feature>
<dbReference type="InterPro" id="IPR011701">
    <property type="entry name" value="MFS"/>
</dbReference>
<evidence type="ECO:0000256" key="2">
    <source>
        <dbReference type="ARBA" id="ARBA00008335"/>
    </source>
</evidence>
<feature type="transmembrane region" description="Helical" evidence="8">
    <location>
        <begin position="393"/>
        <end position="411"/>
    </location>
</feature>
<reference evidence="10 11" key="2">
    <citation type="submission" date="2019-05" db="EMBL/GenBank/DDBJ databases">
        <title>Genome evolution of the obligate endosymbiont Buchnera aphidicola.</title>
        <authorList>
            <person name="Moran N.A."/>
        </authorList>
    </citation>
    <scope>NUCLEOTIDE SEQUENCE [LARGE SCALE GENOMIC DNA]</scope>
    <source>
        <strain evidence="10 11">Rpa</strain>
    </source>
</reference>
<dbReference type="EMBL" id="CP034858">
    <property type="protein sequence ID" value="QCI25234.1"/>
    <property type="molecule type" value="Genomic_DNA"/>
</dbReference>
<evidence type="ECO:0000256" key="5">
    <source>
        <dbReference type="ARBA" id="ARBA00022692"/>
    </source>
</evidence>
<dbReference type="OrthoDB" id="63984at2"/>
<dbReference type="Pfam" id="PF07690">
    <property type="entry name" value="MFS_1"/>
    <property type="match status" value="1"/>
</dbReference>
<keyword evidence="6 8" id="KW-1133">Transmembrane helix</keyword>
<comment type="similarity">
    <text evidence="2">Belongs to the major facilitator superfamily.</text>
</comment>
<evidence type="ECO:0000256" key="1">
    <source>
        <dbReference type="ARBA" id="ARBA00004651"/>
    </source>
</evidence>
<dbReference type="PANTHER" id="PTHR43271:SF1">
    <property type="entry name" value="INNER MEMBRANE TRANSPORT PROTEIN YNFM"/>
    <property type="match status" value="1"/>
</dbReference>
<feature type="transmembrane region" description="Helical" evidence="8">
    <location>
        <begin position="368"/>
        <end position="387"/>
    </location>
</feature>
<keyword evidence="5 8" id="KW-0812">Transmembrane</keyword>
<evidence type="ECO:0000256" key="6">
    <source>
        <dbReference type="ARBA" id="ARBA00022989"/>
    </source>
</evidence>
<feature type="transmembrane region" description="Helical" evidence="8">
    <location>
        <begin position="107"/>
        <end position="127"/>
    </location>
</feature>
<keyword evidence="7 8" id="KW-0472">Membrane</keyword>
<evidence type="ECO:0000313" key="10">
    <source>
        <dbReference type="EMBL" id="QCI25234.1"/>
    </source>
</evidence>